<dbReference type="Gene3D" id="3.40.50.1110">
    <property type="entry name" value="SGNH hydrolase"/>
    <property type="match status" value="1"/>
</dbReference>
<dbReference type="InterPro" id="IPR036514">
    <property type="entry name" value="SGNH_hydro_sf"/>
</dbReference>
<name>A0ABY2RIW4_9NOCA</name>
<evidence type="ECO:0000313" key="2">
    <source>
        <dbReference type="EMBL" id="TJZ75937.1"/>
    </source>
</evidence>
<evidence type="ECO:0000259" key="1">
    <source>
        <dbReference type="Pfam" id="PF13472"/>
    </source>
</evidence>
<organism evidence="2 3">
    <name type="scientific">Rhodococcus oryzae</name>
    <dbReference type="NCBI Taxonomy" id="2571143"/>
    <lineage>
        <taxon>Bacteria</taxon>
        <taxon>Bacillati</taxon>
        <taxon>Actinomycetota</taxon>
        <taxon>Actinomycetes</taxon>
        <taxon>Mycobacteriales</taxon>
        <taxon>Nocardiaceae</taxon>
        <taxon>Rhodococcus</taxon>
    </lineage>
</organism>
<dbReference type="InterPro" id="IPR013830">
    <property type="entry name" value="SGNH_hydro"/>
</dbReference>
<keyword evidence="3" id="KW-1185">Reference proteome</keyword>
<dbReference type="RefSeq" id="WP_136911087.1">
    <property type="nucleotide sequence ID" value="NZ_SUMD01000009.1"/>
</dbReference>
<comment type="caution">
    <text evidence="2">The sequence shown here is derived from an EMBL/GenBank/DDBJ whole genome shotgun (WGS) entry which is preliminary data.</text>
</comment>
<accession>A0ABY2RIW4</accession>
<protein>
    <recommendedName>
        <fullName evidence="1">SGNH hydrolase-type esterase domain-containing protein</fullName>
    </recommendedName>
</protein>
<dbReference type="Pfam" id="PF13472">
    <property type="entry name" value="Lipase_GDSL_2"/>
    <property type="match status" value="1"/>
</dbReference>
<dbReference type="Proteomes" id="UP000305109">
    <property type="component" value="Unassembled WGS sequence"/>
</dbReference>
<evidence type="ECO:0000313" key="3">
    <source>
        <dbReference type="Proteomes" id="UP000305109"/>
    </source>
</evidence>
<sequence length="269" mass="29098">MSNPMLPKLVRFQRPDRALPWARPDRATEAAVFGTDLAGYEAALADLGRQRDEFADRLAADEGVAERLRRLPFAVGERIVAIGESTTADRLSWFEVLRTLIDRHRPDLRLGLTNLAVSGASTTGTLAGLAGIRRQPADRVFILLGGNDIQRCGVDGPRLVSEAETERNLRVLRERASDDAAQWIWLTPPPVDEAAVAAFPFFGGAGLHWSNDDVRRTAGAVRRIAGDRDLVIDTSPAVTGPESLLEDGVHPQAATQAAVAGLVLEALSR</sequence>
<feature type="domain" description="SGNH hydrolase-type esterase" evidence="1">
    <location>
        <begin position="81"/>
        <end position="257"/>
    </location>
</feature>
<dbReference type="EMBL" id="SUMD01000009">
    <property type="protein sequence ID" value="TJZ75937.1"/>
    <property type="molecule type" value="Genomic_DNA"/>
</dbReference>
<dbReference type="SUPFAM" id="SSF52266">
    <property type="entry name" value="SGNH hydrolase"/>
    <property type="match status" value="1"/>
</dbReference>
<reference evidence="2 3" key="1">
    <citation type="submission" date="2019-04" db="EMBL/GenBank/DDBJ databases">
        <title>Rhodococcus oryzae sp. nov., a novel actinomycete isolated from rhizosphere soil of rice (Oryza sativa L.).</title>
        <authorList>
            <person name="Li C."/>
        </authorList>
    </citation>
    <scope>NUCLEOTIDE SEQUENCE [LARGE SCALE GENOMIC DNA]</scope>
    <source>
        <strain evidence="2 3">NEAU-CX67</strain>
    </source>
</reference>
<proteinExistence type="predicted"/>
<gene>
    <name evidence="2" type="ORF">FCG67_18090</name>
</gene>